<accession>A0A7U3Q5K8</accession>
<dbReference type="AlphaFoldDB" id="A0A7U3Q5K8"/>
<proteinExistence type="predicted"/>
<reference evidence="1 2" key="1">
    <citation type="submission" date="2020-11" db="EMBL/GenBank/DDBJ databases">
        <title>Pedobacter endophytica, an endophytic bacteria isolated form Carex pumila.</title>
        <authorList>
            <person name="Peng Y."/>
            <person name="Jiang L."/>
            <person name="Lee J."/>
        </authorList>
    </citation>
    <scope>NUCLEOTIDE SEQUENCE [LARGE SCALE GENOMIC DNA]</scope>
    <source>
        <strain evidence="1 2">JBR3-12</strain>
    </source>
</reference>
<evidence type="ECO:0000313" key="2">
    <source>
        <dbReference type="Proteomes" id="UP000594759"/>
    </source>
</evidence>
<dbReference type="Proteomes" id="UP000594759">
    <property type="component" value="Chromosome"/>
</dbReference>
<organism evidence="1 2">
    <name type="scientific">Pedobacter endophyticus</name>
    <dbReference type="NCBI Taxonomy" id="2789740"/>
    <lineage>
        <taxon>Bacteria</taxon>
        <taxon>Pseudomonadati</taxon>
        <taxon>Bacteroidota</taxon>
        <taxon>Sphingobacteriia</taxon>
        <taxon>Sphingobacteriales</taxon>
        <taxon>Sphingobacteriaceae</taxon>
        <taxon>Pedobacter</taxon>
    </lineage>
</organism>
<dbReference type="InterPro" id="IPR053842">
    <property type="entry name" value="NikA-like"/>
</dbReference>
<dbReference type="KEGG" id="pex:IZT61_16880"/>
<dbReference type="RefSeq" id="WP_196098206.1">
    <property type="nucleotide sequence ID" value="NZ_CP064939.1"/>
</dbReference>
<dbReference type="Pfam" id="PF21983">
    <property type="entry name" value="NikA-like"/>
    <property type="match status" value="1"/>
</dbReference>
<gene>
    <name evidence="1" type="primary">mobC</name>
    <name evidence="1" type="ORF">IZT61_16880</name>
</gene>
<name>A0A7U3Q5K8_9SPHI</name>
<sequence>MSVKQKNGRPLKVEGKRTKHIKARLTENEYSLVTQLWKSLSMKESDYVRLMVLKPGSLKVKVNAHEVLRLLDHLGGELGRSGNNINQLARHANFLNKRGMLNAETVVKFNELFSEYIFLFRQIEKETRTLLRRLQS</sequence>
<evidence type="ECO:0000313" key="1">
    <source>
        <dbReference type="EMBL" id="QPH38729.1"/>
    </source>
</evidence>
<dbReference type="EMBL" id="CP064939">
    <property type="protein sequence ID" value="QPH38729.1"/>
    <property type="molecule type" value="Genomic_DNA"/>
</dbReference>
<protein>
    <submittedName>
        <fullName evidence="1">Plasmid mobilization relaxosome protein MobC</fullName>
    </submittedName>
</protein>
<keyword evidence="2" id="KW-1185">Reference proteome</keyword>